<evidence type="ECO:0000313" key="2">
    <source>
        <dbReference type="EMBL" id="OWY91628.1"/>
    </source>
</evidence>
<feature type="compositionally biased region" description="Acidic residues" evidence="1">
    <location>
        <begin position="22"/>
        <end position="38"/>
    </location>
</feature>
<feature type="region of interest" description="Disordered" evidence="1">
    <location>
        <begin position="17"/>
        <end position="38"/>
    </location>
</feature>
<dbReference type="AlphaFoldDB" id="A0A225UF30"/>
<name>A0A225UF30_9STRA</name>
<evidence type="ECO:0000256" key="1">
    <source>
        <dbReference type="SAM" id="MobiDB-lite"/>
    </source>
</evidence>
<feature type="non-terminal residue" evidence="2">
    <location>
        <position position="94"/>
    </location>
</feature>
<dbReference type="OrthoDB" id="129648at2759"/>
<evidence type="ECO:0000313" key="3">
    <source>
        <dbReference type="Proteomes" id="UP000198211"/>
    </source>
</evidence>
<dbReference type="EMBL" id="NBNE01019804">
    <property type="protein sequence ID" value="OWY91628.1"/>
    <property type="molecule type" value="Genomic_DNA"/>
</dbReference>
<organism evidence="2 3">
    <name type="scientific">Phytophthora megakarya</name>
    <dbReference type="NCBI Taxonomy" id="4795"/>
    <lineage>
        <taxon>Eukaryota</taxon>
        <taxon>Sar</taxon>
        <taxon>Stramenopiles</taxon>
        <taxon>Oomycota</taxon>
        <taxon>Peronosporomycetes</taxon>
        <taxon>Peronosporales</taxon>
        <taxon>Peronosporaceae</taxon>
        <taxon>Phytophthora</taxon>
    </lineage>
</organism>
<protein>
    <submittedName>
        <fullName evidence="2">Uncharacterized protein</fullName>
    </submittedName>
</protein>
<sequence length="94" mass="10282">MPRCLLGQQLQRLKLQLSHGDDDPEADAIDADTKSDDDEAKVTAFGNELLADKDDVLNIGEESECSQFGVIESGDEAEKDDIETGEYNSSDDMD</sequence>
<feature type="region of interest" description="Disordered" evidence="1">
    <location>
        <begin position="64"/>
        <end position="94"/>
    </location>
</feature>
<feature type="compositionally biased region" description="Acidic residues" evidence="1">
    <location>
        <begin position="73"/>
        <end position="94"/>
    </location>
</feature>
<keyword evidence="3" id="KW-1185">Reference proteome</keyword>
<dbReference type="Proteomes" id="UP000198211">
    <property type="component" value="Unassembled WGS sequence"/>
</dbReference>
<comment type="caution">
    <text evidence="2">The sequence shown here is derived from an EMBL/GenBank/DDBJ whole genome shotgun (WGS) entry which is preliminary data.</text>
</comment>
<accession>A0A225UF30</accession>
<gene>
    <name evidence="2" type="ORF">PHMEG_00039710</name>
</gene>
<reference evidence="3" key="1">
    <citation type="submission" date="2017-03" db="EMBL/GenBank/DDBJ databases">
        <title>Phytopthora megakarya and P. palmivora, two closely related causual agents of cacao black pod achieved similar genome size and gene model numbers by different mechanisms.</title>
        <authorList>
            <person name="Ali S."/>
            <person name="Shao J."/>
            <person name="Larry D.J."/>
            <person name="Kronmiller B."/>
            <person name="Shen D."/>
            <person name="Strem M.D."/>
            <person name="Melnick R.L."/>
            <person name="Guiltinan M.J."/>
            <person name="Tyler B.M."/>
            <person name="Meinhardt L.W."/>
            <person name="Bailey B.A."/>
        </authorList>
    </citation>
    <scope>NUCLEOTIDE SEQUENCE [LARGE SCALE GENOMIC DNA]</scope>
    <source>
        <strain evidence="3">zdho120</strain>
    </source>
</reference>
<proteinExistence type="predicted"/>